<dbReference type="Gene3D" id="2.60.40.10">
    <property type="entry name" value="Immunoglobulins"/>
    <property type="match status" value="1"/>
</dbReference>
<dbReference type="HOGENOM" id="CLU_2111617_0_0_1"/>
<evidence type="ECO:0000259" key="1">
    <source>
        <dbReference type="Pfam" id="PF07679"/>
    </source>
</evidence>
<dbReference type="GeneID" id="20239277"/>
<sequence length="115" mass="12423">MLSNDDVVSIKTTESEGRSVLEIADVVIDDEGDYVCKASNPVGVTSTKAFISVKEAETLSHSENDSTTTLKNSSKDIPNILDHLQGQTVKDGETLTLQCSISVITIHLLDKESEK</sequence>
<dbReference type="KEGG" id="lgi:LOTGIDRAFT_163161"/>
<dbReference type="AlphaFoldDB" id="V4AEM5"/>
<protein>
    <recommendedName>
        <fullName evidence="1">Immunoglobulin I-set domain-containing protein</fullName>
    </recommendedName>
</protein>
<dbReference type="InterPro" id="IPR013783">
    <property type="entry name" value="Ig-like_fold"/>
</dbReference>
<dbReference type="InterPro" id="IPR013098">
    <property type="entry name" value="Ig_I-set"/>
</dbReference>
<organism evidence="2 3">
    <name type="scientific">Lottia gigantea</name>
    <name type="common">Giant owl limpet</name>
    <dbReference type="NCBI Taxonomy" id="225164"/>
    <lineage>
        <taxon>Eukaryota</taxon>
        <taxon>Metazoa</taxon>
        <taxon>Spiralia</taxon>
        <taxon>Lophotrochozoa</taxon>
        <taxon>Mollusca</taxon>
        <taxon>Gastropoda</taxon>
        <taxon>Patellogastropoda</taxon>
        <taxon>Lottioidea</taxon>
        <taxon>Lottiidae</taxon>
        <taxon>Lottia</taxon>
    </lineage>
</organism>
<dbReference type="CDD" id="cd00096">
    <property type="entry name" value="Ig"/>
    <property type="match status" value="1"/>
</dbReference>
<evidence type="ECO:0000313" key="2">
    <source>
        <dbReference type="EMBL" id="ESO91801.1"/>
    </source>
</evidence>
<dbReference type="OrthoDB" id="6107826at2759"/>
<dbReference type="Proteomes" id="UP000030746">
    <property type="component" value="Unassembled WGS sequence"/>
</dbReference>
<dbReference type="SUPFAM" id="SSF48726">
    <property type="entry name" value="Immunoglobulin"/>
    <property type="match status" value="1"/>
</dbReference>
<dbReference type="CTD" id="20239277"/>
<proteinExistence type="predicted"/>
<reference evidence="2 3" key="1">
    <citation type="journal article" date="2013" name="Nature">
        <title>Insights into bilaterian evolution from three spiralian genomes.</title>
        <authorList>
            <person name="Simakov O."/>
            <person name="Marletaz F."/>
            <person name="Cho S.J."/>
            <person name="Edsinger-Gonzales E."/>
            <person name="Havlak P."/>
            <person name="Hellsten U."/>
            <person name="Kuo D.H."/>
            <person name="Larsson T."/>
            <person name="Lv J."/>
            <person name="Arendt D."/>
            <person name="Savage R."/>
            <person name="Osoegawa K."/>
            <person name="de Jong P."/>
            <person name="Grimwood J."/>
            <person name="Chapman J.A."/>
            <person name="Shapiro H."/>
            <person name="Aerts A."/>
            <person name="Otillar R.P."/>
            <person name="Terry A.Y."/>
            <person name="Boore J.L."/>
            <person name="Grigoriev I.V."/>
            <person name="Lindberg D.R."/>
            <person name="Seaver E.C."/>
            <person name="Weisblat D.A."/>
            <person name="Putnam N.H."/>
            <person name="Rokhsar D.S."/>
        </authorList>
    </citation>
    <scope>NUCLEOTIDE SEQUENCE [LARGE SCALE GENOMIC DNA]</scope>
</reference>
<dbReference type="Pfam" id="PF07679">
    <property type="entry name" value="I-set"/>
    <property type="match status" value="1"/>
</dbReference>
<dbReference type="InterPro" id="IPR036179">
    <property type="entry name" value="Ig-like_dom_sf"/>
</dbReference>
<keyword evidence="3" id="KW-1185">Reference proteome</keyword>
<name>V4AEM5_LOTGI</name>
<evidence type="ECO:0000313" key="3">
    <source>
        <dbReference type="Proteomes" id="UP000030746"/>
    </source>
</evidence>
<dbReference type="EMBL" id="KB202199">
    <property type="protein sequence ID" value="ESO91801.1"/>
    <property type="molecule type" value="Genomic_DNA"/>
</dbReference>
<dbReference type="STRING" id="225164.V4AEM5"/>
<feature type="domain" description="Immunoglobulin I-set" evidence="1">
    <location>
        <begin position="9"/>
        <end position="53"/>
    </location>
</feature>
<gene>
    <name evidence="2" type="ORF">LOTGIDRAFT_163161</name>
</gene>
<dbReference type="RefSeq" id="XP_009057472.1">
    <property type="nucleotide sequence ID" value="XM_009059224.1"/>
</dbReference>
<accession>V4AEM5</accession>